<dbReference type="Gramene" id="KQK92457">
    <property type="protein sequence ID" value="KQK92457"/>
    <property type="gene ID" value="SETIT_038423mg"/>
</dbReference>
<evidence type="ECO:0000313" key="2">
    <source>
        <dbReference type="EnsemblPlants" id="KQK92457"/>
    </source>
</evidence>
<feature type="region of interest" description="Disordered" evidence="1">
    <location>
        <begin position="1"/>
        <end position="30"/>
    </location>
</feature>
<sequence>MDEEKAAFSPSASQLHLRHHHQLPSRSSFSPFDARNIREIFWPTTRCYSHTEAVKHAATEGPSA</sequence>
<accession>K4AHR6</accession>
<dbReference type="EnsemblPlants" id="KQK92457">
    <property type="protein sequence ID" value="KQK92457"/>
    <property type="gene ID" value="SETIT_038423mg"/>
</dbReference>
<protein>
    <submittedName>
        <fullName evidence="2">Uncharacterized protein</fullName>
    </submittedName>
</protein>
<organism evidence="2 3">
    <name type="scientific">Setaria italica</name>
    <name type="common">Foxtail millet</name>
    <name type="synonym">Panicum italicum</name>
    <dbReference type="NCBI Taxonomy" id="4555"/>
    <lineage>
        <taxon>Eukaryota</taxon>
        <taxon>Viridiplantae</taxon>
        <taxon>Streptophyta</taxon>
        <taxon>Embryophyta</taxon>
        <taxon>Tracheophyta</taxon>
        <taxon>Spermatophyta</taxon>
        <taxon>Magnoliopsida</taxon>
        <taxon>Liliopsida</taxon>
        <taxon>Poales</taxon>
        <taxon>Poaceae</taxon>
        <taxon>PACMAD clade</taxon>
        <taxon>Panicoideae</taxon>
        <taxon>Panicodae</taxon>
        <taxon>Paniceae</taxon>
        <taxon>Cenchrinae</taxon>
        <taxon>Setaria</taxon>
    </lineage>
</organism>
<name>K4AHR6_SETIT</name>
<reference evidence="2" key="2">
    <citation type="submission" date="2018-08" db="UniProtKB">
        <authorList>
            <consortium name="EnsemblPlants"/>
        </authorList>
    </citation>
    <scope>IDENTIFICATION</scope>
    <source>
        <strain evidence="2">Yugu1</strain>
    </source>
</reference>
<evidence type="ECO:0000256" key="1">
    <source>
        <dbReference type="SAM" id="MobiDB-lite"/>
    </source>
</evidence>
<dbReference type="EMBL" id="AGNK02006123">
    <property type="status" value="NOT_ANNOTATED_CDS"/>
    <property type="molecule type" value="Genomic_DNA"/>
</dbReference>
<keyword evidence="3" id="KW-1185">Reference proteome</keyword>
<evidence type="ECO:0000313" key="3">
    <source>
        <dbReference type="Proteomes" id="UP000004995"/>
    </source>
</evidence>
<reference evidence="3" key="1">
    <citation type="journal article" date="2012" name="Nat. Biotechnol.">
        <title>Reference genome sequence of the model plant Setaria.</title>
        <authorList>
            <person name="Bennetzen J.L."/>
            <person name="Schmutz J."/>
            <person name="Wang H."/>
            <person name="Percifield R."/>
            <person name="Hawkins J."/>
            <person name="Pontaroli A.C."/>
            <person name="Estep M."/>
            <person name="Feng L."/>
            <person name="Vaughn J.N."/>
            <person name="Grimwood J."/>
            <person name="Jenkins J."/>
            <person name="Barry K."/>
            <person name="Lindquist E."/>
            <person name="Hellsten U."/>
            <person name="Deshpande S."/>
            <person name="Wang X."/>
            <person name="Wu X."/>
            <person name="Mitros T."/>
            <person name="Triplett J."/>
            <person name="Yang X."/>
            <person name="Ye C.Y."/>
            <person name="Mauro-Herrera M."/>
            <person name="Wang L."/>
            <person name="Li P."/>
            <person name="Sharma M."/>
            <person name="Sharma R."/>
            <person name="Ronald P.C."/>
            <person name="Panaud O."/>
            <person name="Kellogg E.A."/>
            <person name="Brutnell T.P."/>
            <person name="Doust A.N."/>
            <person name="Tuskan G.A."/>
            <person name="Rokhsar D."/>
            <person name="Devos K.M."/>
        </authorList>
    </citation>
    <scope>NUCLEOTIDE SEQUENCE [LARGE SCALE GENOMIC DNA]</scope>
    <source>
        <strain evidence="3">cv. Yugu1</strain>
    </source>
</reference>
<dbReference type="InParanoid" id="K4AHR6"/>
<dbReference type="AlphaFoldDB" id="K4AHR6"/>
<proteinExistence type="predicted"/>
<dbReference type="Proteomes" id="UP000004995">
    <property type="component" value="Unassembled WGS sequence"/>
</dbReference>
<dbReference type="HOGENOM" id="CLU_2871924_0_0_1"/>